<feature type="chain" id="PRO_5046197604" evidence="1">
    <location>
        <begin position="21"/>
        <end position="91"/>
    </location>
</feature>
<feature type="signal peptide" evidence="1">
    <location>
        <begin position="1"/>
        <end position="20"/>
    </location>
</feature>
<organism evidence="2 3">
    <name type="scientific">Heyndrickxia acidicola</name>
    <dbReference type="NCBI Taxonomy" id="209389"/>
    <lineage>
        <taxon>Bacteria</taxon>
        <taxon>Bacillati</taxon>
        <taxon>Bacillota</taxon>
        <taxon>Bacilli</taxon>
        <taxon>Bacillales</taxon>
        <taxon>Bacillaceae</taxon>
        <taxon>Heyndrickxia</taxon>
    </lineage>
</organism>
<evidence type="ECO:0000313" key="3">
    <source>
        <dbReference type="Proteomes" id="UP001341444"/>
    </source>
</evidence>
<name>A0ABU6MBD0_9BACI</name>
<accession>A0ABU6MBD0</accession>
<keyword evidence="3" id="KW-1185">Reference proteome</keyword>
<dbReference type="Proteomes" id="UP001341444">
    <property type="component" value="Unassembled WGS sequence"/>
</dbReference>
<sequence>MMKKIAWAGLIGLFIVFLSACSTKTSSGESNKIIIDSQGSDAQVWNFIAKSKAAKKAGVVIKVNPINDGRRYNNTTNKIGGTLKCDSSVKL</sequence>
<evidence type="ECO:0000256" key="1">
    <source>
        <dbReference type="SAM" id="SignalP"/>
    </source>
</evidence>
<comment type="caution">
    <text evidence="2">The sequence shown here is derived from an EMBL/GenBank/DDBJ whole genome shotgun (WGS) entry which is preliminary data.</text>
</comment>
<dbReference type="PROSITE" id="PS51257">
    <property type="entry name" value="PROKAR_LIPOPROTEIN"/>
    <property type="match status" value="1"/>
</dbReference>
<evidence type="ECO:0000313" key="2">
    <source>
        <dbReference type="EMBL" id="MED1201729.1"/>
    </source>
</evidence>
<gene>
    <name evidence="2" type="ORF">P4T90_01340</name>
</gene>
<protein>
    <submittedName>
        <fullName evidence="2">Uncharacterized protein</fullName>
    </submittedName>
</protein>
<proteinExistence type="predicted"/>
<dbReference type="RefSeq" id="WP_066263621.1">
    <property type="nucleotide sequence ID" value="NZ_JARMAB010000002.1"/>
</dbReference>
<dbReference type="EMBL" id="JARMAB010000002">
    <property type="protein sequence ID" value="MED1201729.1"/>
    <property type="molecule type" value="Genomic_DNA"/>
</dbReference>
<reference evidence="2 3" key="1">
    <citation type="submission" date="2023-03" db="EMBL/GenBank/DDBJ databases">
        <title>Bacillus Genome Sequencing.</title>
        <authorList>
            <person name="Dunlap C."/>
        </authorList>
    </citation>
    <scope>NUCLEOTIDE SEQUENCE [LARGE SCALE GENOMIC DNA]</scope>
    <source>
        <strain evidence="2 3">B-23453</strain>
    </source>
</reference>
<keyword evidence="1" id="KW-0732">Signal</keyword>